<accession>A0ABS6S1A1</accession>
<reference evidence="1 2" key="1">
    <citation type="journal article" date="2020" name="J Geophys Res Biogeosci">
        <title>Magnetotaxis as an Adaptation to Enable Bacterial Shuttling of Microbial Sulfur and Sulfur Cycling Across Aquatic Oxic#Anoxic Interfaces.</title>
        <authorList>
            <person name="Li J."/>
            <person name="Liu P."/>
            <person name="Wang J."/>
            <person name="Roberts A.P."/>
            <person name="Pan Y."/>
        </authorList>
    </citation>
    <scope>NUCLEOTIDE SEQUENCE [LARGE SCALE GENOMIC DNA]</scope>
    <source>
        <strain evidence="1 2">MYR-1_YQ</strain>
    </source>
</reference>
<protein>
    <recommendedName>
        <fullName evidence="3">Secreted protein</fullName>
    </recommendedName>
</protein>
<gene>
    <name evidence="1" type="ORF">HWQ67_13640</name>
</gene>
<evidence type="ECO:0000313" key="1">
    <source>
        <dbReference type="EMBL" id="MBV6342627.1"/>
    </source>
</evidence>
<dbReference type="RefSeq" id="WP_218253242.1">
    <property type="nucleotide sequence ID" value="NZ_JABXWD010000299.1"/>
</dbReference>
<dbReference type="EMBL" id="JABXWD010000299">
    <property type="protein sequence ID" value="MBV6342627.1"/>
    <property type="molecule type" value="Genomic_DNA"/>
</dbReference>
<organism evidence="1 2">
    <name type="scientific">Candidatus Magnetobacterium casense</name>
    <dbReference type="NCBI Taxonomy" id="1455061"/>
    <lineage>
        <taxon>Bacteria</taxon>
        <taxon>Pseudomonadati</taxon>
        <taxon>Nitrospirota</taxon>
        <taxon>Thermodesulfovibrionia</taxon>
        <taxon>Thermodesulfovibrionales</taxon>
        <taxon>Candidatus Magnetobacteriaceae</taxon>
        <taxon>Candidatus Magnetobacterium</taxon>
    </lineage>
</organism>
<name>A0ABS6S1A1_9BACT</name>
<sequence length="283" mass="31957">MRVMFPKSVMSLAGLLMLVVFLCVSCVSEPVRSEGGDGQERFYKGQRAEIVDLLRQSRQEMLNNNLDNAMANVLKAMDKSKAIKDDTMRLSCGFWVMVVLANAGKPIGIAESVPMELLRSDDFETLFYGYMLAMYDINVFDLSGKDPFEMLSGSSISGRSQLEFGTLNAEELRKAGKSQFADLADGMLKSYRGLLEASKNKDNNKVNEYKRKAGNYCDKIVSFTDDLEMFKDDDKEEVVIMMYMERVFALQIKLVVTGFDRDMVAYEKTAKKYAEAFAMVMPK</sequence>
<proteinExistence type="predicted"/>
<comment type="caution">
    <text evidence="1">The sequence shown here is derived from an EMBL/GenBank/DDBJ whole genome shotgun (WGS) entry which is preliminary data.</text>
</comment>
<keyword evidence="2" id="KW-1185">Reference proteome</keyword>
<evidence type="ECO:0000313" key="2">
    <source>
        <dbReference type="Proteomes" id="UP001196980"/>
    </source>
</evidence>
<evidence type="ECO:0008006" key="3">
    <source>
        <dbReference type="Google" id="ProtNLM"/>
    </source>
</evidence>
<dbReference type="Proteomes" id="UP001196980">
    <property type="component" value="Unassembled WGS sequence"/>
</dbReference>